<comment type="subcellular location">
    <subcellularLocation>
        <location evidence="1">Cell outer membrane</location>
        <topology evidence="1">Multi-pass membrane protein</topology>
    </subcellularLocation>
</comment>
<feature type="chain" id="PRO_5016967667" evidence="8">
    <location>
        <begin position="23"/>
        <end position="477"/>
    </location>
</feature>
<keyword evidence="5" id="KW-0472">Membrane</keyword>
<dbReference type="InterPro" id="IPR057556">
    <property type="entry name" value="TPR_Slam"/>
</dbReference>
<protein>
    <submittedName>
        <fullName evidence="11">DUF560 domain-containing protein</fullName>
    </submittedName>
</protein>
<sequence>MKLTKTFLYSVLGMMYANSANAEVAQSKNDNLDDNIQVATPKFQAPAVQPKVNNPGSVSMTKAELAQHPDLIIRGMIPAVLQNNEEVVSLLLPLYREIPQKDPVLLSWAEAIDARHQGNYSEAAQRYRTLFTQHSDILPLRYQLAQALFLNNDNEAAKDQFQKLRAEEMAPEMTAVIDQYLSALNQRDQWKFSGGVSFLNETNINNAPKAGTHIGSWQAWKKESAQGLSYSLGLDKKWSLPNNFFTQLGLDGQGKYYWDNKKYNELNVRLGWGFGYQTSRLELSLTPFTEKRWYSGGSSGSDALKQYSKNSGARFDISYWLNPRWQISSALEYGEQRYDWRKHLNGNNYLFSNTLLYVPKSGQYWFAGLDYSRENTRDKDNAYQRMGSRLGWGQEWPWGISSRITLSYAKRHYQAVDFFNIRQKNREYASTLTLWHRDLYFWGITPKITWSYQKVKSNHPFYGYDKNRVFLEMSKTF</sequence>
<gene>
    <name evidence="11" type="ORF">DPV93_03375</name>
</gene>
<feature type="domain" description="Surface lipoprotein assembly modifier C-terminal" evidence="9">
    <location>
        <begin position="190"/>
        <end position="477"/>
    </location>
</feature>
<proteinExistence type="inferred from homology"/>
<evidence type="ECO:0000256" key="6">
    <source>
        <dbReference type="ARBA" id="ARBA00023237"/>
    </source>
</evidence>
<feature type="domain" description="Surface lipoprotein assembly modifier N-terminal TPR repeats region" evidence="10">
    <location>
        <begin position="59"/>
        <end position="161"/>
    </location>
</feature>
<feature type="signal peptide" evidence="8">
    <location>
        <begin position="1"/>
        <end position="22"/>
    </location>
</feature>
<evidence type="ECO:0000256" key="3">
    <source>
        <dbReference type="ARBA" id="ARBA00022692"/>
    </source>
</evidence>
<dbReference type="AlphaFoldDB" id="A0A369YGY8"/>
<dbReference type="Pfam" id="PF04575">
    <property type="entry name" value="SlipAM"/>
    <property type="match status" value="1"/>
</dbReference>
<dbReference type="STRING" id="1035839.GCA_000238795_00531"/>
<dbReference type="SUPFAM" id="SSF48452">
    <property type="entry name" value="TPR-like"/>
    <property type="match status" value="1"/>
</dbReference>
<dbReference type="Pfam" id="PF24575">
    <property type="entry name" value="TPR_Slam"/>
    <property type="match status" value="1"/>
</dbReference>
<evidence type="ECO:0000259" key="10">
    <source>
        <dbReference type="Pfam" id="PF24575"/>
    </source>
</evidence>
<evidence type="ECO:0000256" key="4">
    <source>
        <dbReference type="ARBA" id="ARBA00022729"/>
    </source>
</evidence>
<keyword evidence="6" id="KW-0998">Cell outer membrane</keyword>
<dbReference type="GO" id="GO:0009279">
    <property type="term" value="C:cell outer membrane"/>
    <property type="evidence" value="ECO:0007669"/>
    <property type="project" value="UniProtKB-SubCell"/>
</dbReference>
<accession>A0A369YGY8</accession>
<evidence type="ECO:0000256" key="5">
    <source>
        <dbReference type="ARBA" id="ARBA00023136"/>
    </source>
</evidence>
<evidence type="ECO:0000256" key="2">
    <source>
        <dbReference type="ARBA" id="ARBA00022452"/>
    </source>
</evidence>
<keyword evidence="2" id="KW-1134">Transmembrane beta strand</keyword>
<organism evidence="11 12">
    <name type="scientific">Haemophilus sputorum</name>
    <dbReference type="NCBI Taxonomy" id="1078480"/>
    <lineage>
        <taxon>Bacteria</taxon>
        <taxon>Pseudomonadati</taxon>
        <taxon>Pseudomonadota</taxon>
        <taxon>Gammaproteobacteria</taxon>
        <taxon>Pasteurellales</taxon>
        <taxon>Pasteurellaceae</taxon>
        <taxon>Haemophilus</taxon>
    </lineage>
</organism>
<evidence type="ECO:0000256" key="1">
    <source>
        <dbReference type="ARBA" id="ARBA00004571"/>
    </source>
</evidence>
<dbReference type="Gene3D" id="1.25.40.10">
    <property type="entry name" value="Tetratricopeptide repeat domain"/>
    <property type="match status" value="1"/>
</dbReference>
<reference evidence="11 12" key="1">
    <citation type="submission" date="2018-05" db="EMBL/GenBank/DDBJ databases">
        <title>Draft Genome Sequences for a Diverse set of 7 Haemophilus Species.</title>
        <authorList>
            <person name="Nichols M."/>
            <person name="Topaz N."/>
            <person name="Wang X."/>
            <person name="Wang X."/>
            <person name="Boxrud D."/>
        </authorList>
    </citation>
    <scope>NUCLEOTIDE SEQUENCE [LARGE SCALE GENOMIC DNA]</scope>
    <source>
        <strain evidence="11 12">C2002001239</strain>
    </source>
</reference>
<dbReference type="InterPro" id="IPR007655">
    <property type="entry name" value="Slam_C"/>
</dbReference>
<evidence type="ECO:0000259" key="9">
    <source>
        <dbReference type="Pfam" id="PF04575"/>
    </source>
</evidence>
<evidence type="ECO:0000313" key="12">
    <source>
        <dbReference type="Proteomes" id="UP000253872"/>
    </source>
</evidence>
<comment type="similarity">
    <text evidence="7">Belongs to the Slam family.</text>
</comment>
<dbReference type="EMBL" id="QEPN01000002">
    <property type="protein sequence ID" value="RDE73143.1"/>
    <property type="molecule type" value="Genomic_DNA"/>
</dbReference>
<dbReference type="Proteomes" id="UP000253872">
    <property type="component" value="Unassembled WGS sequence"/>
</dbReference>
<dbReference type="RefSeq" id="WP_111402232.1">
    <property type="nucleotide sequence ID" value="NZ_QEPN01000002.1"/>
</dbReference>
<evidence type="ECO:0000256" key="7">
    <source>
        <dbReference type="ARBA" id="ARBA00023609"/>
    </source>
</evidence>
<name>A0A369YGY8_9PAST</name>
<comment type="caution">
    <text evidence="11">The sequence shown here is derived from an EMBL/GenBank/DDBJ whole genome shotgun (WGS) entry which is preliminary data.</text>
</comment>
<keyword evidence="3" id="KW-0812">Transmembrane</keyword>
<keyword evidence="4 8" id="KW-0732">Signal</keyword>
<evidence type="ECO:0000313" key="11">
    <source>
        <dbReference type="EMBL" id="RDE73143.1"/>
    </source>
</evidence>
<dbReference type="InterPro" id="IPR011990">
    <property type="entry name" value="TPR-like_helical_dom_sf"/>
</dbReference>
<evidence type="ECO:0000256" key="8">
    <source>
        <dbReference type="SAM" id="SignalP"/>
    </source>
</evidence>